<feature type="domain" description="Glycosyltransferase 2-like" evidence="1">
    <location>
        <begin position="230"/>
        <end position="390"/>
    </location>
</feature>
<name>A0ABW4RH98_9BACL</name>
<dbReference type="PANTHER" id="PTHR43179:SF7">
    <property type="entry name" value="RHAMNOSYLTRANSFERASE WBBL"/>
    <property type="match status" value="1"/>
</dbReference>
<dbReference type="PANTHER" id="PTHR43179">
    <property type="entry name" value="RHAMNOSYLTRANSFERASE WBBL"/>
    <property type="match status" value="1"/>
</dbReference>
<dbReference type="SUPFAM" id="SSF53448">
    <property type="entry name" value="Nucleotide-diphospho-sugar transferases"/>
    <property type="match status" value="2"/>
</dbReference>
<dbReference type="EMBL" id="JBHUEH010000013">
    <property type="protein sequence ID" value="MFD1885671.1"/>
    <property type="molecule type" value="Genomic_DNA"/>
</dbReference>
<sequence length="762" mass="87682">MGESNKQSLAQFLAGMLRIKTKVELVPLTDLKRLGATKWEVLGDDPHFLLKGTFYGGWNNIQWESNATDMIPLKLYWDDGHGFREENSLLMSTTSLGHRKQYVTLFIPPEARSLRLDPGESKLEFEISDLEFKKVNKLHIALKSFQNTSKQHGNSFRAINHMFKRTMNVYREYGLKEVWNKIKTKSVAQQSPEANLIDHNRYQLWTSPSLLPVEEMKSKLEQLSYHPLISIIVPVYNVEEIWLRKCIDSVIAQIYPNWELCLVDDCSPKPHIKPILQEYAERDSRIKPVFRAENGHISRASNSGIEISTGEFIALLDHDDELALNALYENVLLLNRIPVADVIYSDEDKISVEGERHSPFFKPDWSPDTLLSQMYTSHLTLYRKSMVEAVGGFRVGFEGSQDYDLMLRISEQTQNIYHIPKILYHWRAIPESTASTNTSKNYTHTAGLKAVKDAIQRRGMQAYVEGVEDTANLYRVHYKPMGNPKVSVIIPSKNMTDVVDTCLNSIFEKTSYSNYEVIIIDNGSTDVTTHKLYEYWLDKEPNRFKVYEYNIPFNYSKLNNFGCTKASGELILFLNNDIEIITPDWMTEMVGQVIRPEIGAVGANLLYPDNTIQHAGVILGIGGVAGHSHKHFKASDYGYFSRLKMVSNYSAVTAACLMVRKDICEEVGGFDEDLQVAFNDVDFCLKVREKGYWNVWLPQVQLFHYESKSRGYEDTPEKQNRFNSEIELMKERWLDELIEDPFYNSNLTKEHENFSLGNPIER</sequence>
<dbReference type="CDD" id="cd04186">
    <property type="entry name" value="GT_2_like_c"/>
    <property type="match status" value="1"/>
</dbReference>
<dbReference type="Gene3D" id="3.90.550.10">
    <property type="entry name" value="Spore Coat Polysaccharide Biosynthesis Protein SpsA, Chain A"/>
    <property type="match status" value="2"/>
</dbReference>
<reference evidence="3" key="1">
    <citation type="journal article" date="2019" name="Int. J. Syst. Evol. Microbiol.">
        <title>The Global Catalogue of Microorganisms (GCM) 10K type strain sequencing project: providing services to taxonomists for standard genome sequencing and annotation.</title>
        <authorList>
            <consortium name="The Broad Institute Genomics Platform"/>
            <consortium name="The Broad Institute Genome Sequencing Center for Infectious Disease"/>
            <person name="Wu L."/>
            <person name="Ma J."/>
        </authorList>
    </citation>
    <scope>NUCLEOTIDE SEQUENCE [LARGE SCALE GENOMIC DNA]</scope>
    <source>
        <strain evidence="3">CCUG 54950</strain>
    </source>
</reference>
<evidence type="ECO:0000313" key="2">
    <source>
        <dbReference type="EMBL" id="MFD1885671.1"/>
    </source>
</evidence>
<dbReference type="InterPro" id="IPR029044">
    <property type="entry name" value="Nucleotide-diphossugar_trans"/>
</dbReference>
<keyword evidence="3" id="KW-1185">Reference proteome</keyword>
<dbReference type="CDD" id="cd04184">
    <property type="entry name" value="GT2_RfbC_Mx_like"/>
    <property type="match status" value="1"/>
</dbReference>
<protein>
    <submittedName>
        <fullName evidence="2">Glycosyltransferase family 2 protein</fullName>
    </submittedName>
</protein>
<gene>
    <name evidence="2" type="ORF">ACFSC9_09030</name>
</gene>
<evidence type="ECO:0000313" key="3">
    <source>
        <dbReference type="Proteomes" id="UP001597233"/>
    </source>
</evidence>
<organism evidence="2 3">
    <name type="scientific">Paenibacillus wenxiniae</name>
    <dbReference type="NCBI Taxonomy" id="1636843"/>
    <lineage>
        <taxon>Bacteria</taxon>
        <taxon>Bacillati</taxon>
        <taxon>Bacillota</taxon>
        <taxon>Bacilli</taxon>
        <taxon>Bacillales</taxon>
        <taxon>Paenibacillaceae</taxon>
        <taxon>Paenibacillus</taxon>
    </lineage>
</organism>
<dbReference type="Pfam" id="PF00535">
    <property type="entry name" value="Glycos_transf_2"/>
    <property type="match status" value="2"/>
</dbReference>
<accession>A0ABW4RH98</accession>
<comment type="caution">
    <text evidence="2">The sequence shown here is derived from an EMBL/GenBank/DDBJ whole genome shotgun (WGS) entry which is preliminary data.</text>
</comment>
<dbReference type="Proteomes" id="UP001597233">
    <property type="component" value="Unassembled WGS sequence"/>
</dbReference>
<proteinExistence type="predicted"/>
<feature type="domain" description="Glycosyltransferase 2-like" evidence="1">
    <location>
        <begin position="487"/>
        <end position="665"/>
    </location>
</feature>
<dbReference type="RefSeq" id="WP_347326706.1">
    <property type="nucleotide sequence ID" value="NZ_JBCGUH010000015.1"/>
</dbReference>
<dbReference type="InterPro" id="IPR001173">
    <property type="entry name" value="Glyco_trans_2-like"/>
</dbReference>
<evidence type="ECO:0000259" key="1">
    <source>
        <dbReference type="Pfam" id="PF00535"/>
    </source>
</evidence>